<dbReference type="Pfam" id="PF00069">
    <property type="entry name" value="Pkinase"/>
    <property type="match status" value="1"/>
</dbReference>
<protein>
    <recommendedName>
        <fullName evidence="17">Membrane-associated tyrosine- and threonine-specific cdc2-inhibitory kinase</fullName>
        <ecNumber evidence="2">2.7.11.1</ecNumber>
    </recommendedName>
    <alternativeName>
        <fullName evidence="18">Myt1 kinase</fullName>
    </alternativeName>
</protein>
<dbReference type="GO" id="GO:0004674">
    <property type="term" value="F:protein serine/threonine kinase activity"/>
    <property type="evidence" value="ECO:0007669"/>
    <property type="project" value="UniProtKB-KW"/>
</dbReference>
<comment type="catalytic activity">
    <reaction evidence="15">
        <text>L-threonyl-[protein] + ATP = O-phospho-L-threonyl-[protein] + ADP + H(+)</text>
        <dbReference type="Rhea" id="RHEA:46608"/>
        <dbReference type="Rhea" id="RHEA-COMP:11060"/>
        <dbReference type="Rhea" id="RHEA-COMP:11605"/>
        <dbReference type="ChEBI" id="CHEBI:15378"/>
        <dbReference type="ChEBI" id="CHEBI:30013"/>
        <dbReference type="ChEBI" id="CHEBI:30616"/>
        <dbReference type="ChEBI" id="CHEBI:61977"/>
        <dbReference type="ChEBI" id="CHEBI:456216"/>
        <dbReference type="EC" id="2.7.11.1"/>
    </reaction>
</comment>
<dbReference type="InterPro" id="IPR008271">
    <property type="entry name" value="Ser/Thr_kinase_AS"/>
</dbReference>
<comment type="catalytic activity">
    <reaction evidence="16">
        <text>L-seryl-[protein] + ATP = O-phospho-L-seryl-[protein] + ADP + H(+)</text>
        <dbReference type="Rhea" id="RHEA:17989"/>
        <dbReference type="Rhea" id="RHEA-COMP:9863"/>
        <dbReference type="Rhea" id="RHEA-COMP:11604"/>
        <dbReference type="ChEBI" id="CHEBI:15378"/>
        <dbReference type="ChEBI" id="CHEBI:29999"/>
        <dbReference type="ChEBI" id="CHEBI:30616"/>
        <dbReference type="ChEBI" id="CHEBI:83421"/>
        <dbReference type="ChEBI" id="CHEBI:456216"/>
        <dbReference type="EC" id="2.7.11.1"/>
    </reaction>
</comment>
<comment type="subcellular location">
    <subcellularLocation>
        <location evidence="1">Golgi apparatus membrane</location>
        <topology evidence="1">Peripheral membrane protein</topology>
    </subcellularLocation>
</comment>
<keyword evidence="4" id="KW-0597">Phosphoprotein</keyword>
<evidence type="ECO:0000256" key="18">
    <source>
        <dbReference type="ARBA" id="ARBA00084081"/>
    </source>
</evidence>
<keyword evidence="9 19" id="KW-0067">ATP-binding</keyword>
<dbReference type="InterPro" id="IPR000719">
    <property type="entry name" value="Prot_kinase_dom"/>
</dbReference>
<dbReference type="OrthoDB" id="5337378at2759"/>
<dbReference type="AlphaFoldDB" id="A0A7R8WPA5"/>
<feature type="domain" description="Protein kinase" evidence="20">
    <location>
        <begin position="85"/>
        <end position="335"/>
    </location>
</feature>
<evidence type="ECO:0000256" key="10">
    <source>
        <dbReference type="ARBA" id="ARBA00022842"/>
    </source>
</evidence>
<accession>A0A7R8WPA5</accession>
<evidence type="ECO:0000256" key="13">
    <source>
        <dbReference type="ARBA" id="ARBA00023306"/>
    </source>
</evidence>
<evidence type="ECO:0000313" key="21">
    <source>
        <dbReference type="EMBL" id="CAD7232595.1"/>
    </source>
</evidence>
<dbReference type="GO" id="GO:0051321">
    <property type="term" value="P:meiotic cell cycle"/>
    <property type="evidence" value="ECO:0007669"/>
    <property type="project" value="TreeGrafter"/>
</dbReference>
<evidence type="ECO:0000256" key="7">
    <source>
        <dbReference type="ARBA" id="ARBA00022741"/>
    </source>
</evidence>
<reference evidence="21" key="1">
    <citation type="submission" date="2020-11" db="EMBL/GenBank/DDBJ databases">
        <authorList>
            <person name="Tran Van P."/>
        </authorList>
    </citation>
    <scope>NUCLEOTIDE SEQUENCE</scope>
</reference>
<dbReference type="PANTHER" id="PTHR11042">
    <property type="entry name" value="EUKARYOTIC TRANSLATION INITIATION FACTOR 2-ALPHA KINASE EIF2-ALPHA KINASE -RELATED"/>
    <property type="match status" value="1"/>
</dbReference>
<evidence type="ECO:0000259" key="20">
    <source>
        <dbReference type="PROSITE" id="PS50011"/>
    </source>
</evidence>
<dbReference type="Gene3D" id="1.10.510.10">
    <property type="entry name" value="Transferase(Phosphotransferase) domain 1"/>
    <property type="match status" value="1"/>
</dbReference>
<proteinExistence type="inferred from homology"/>
<keyword evidence="12" id="KW-0472">Membrane</keyword>
<dbReference type="EC" id="2.7.11.1" evidence="2"/>
<evidence type="ECO:0000256" key="12">
    <source>
        <dbReference type="ARBA" id="ARBA00023136"/>
    </source>
</evidence>
<dbReference type="InterPro" id="IPR017441">
    <property type="entry name" value="Protein_kinase_ATP_BS"/>
</dbReference>
<evidence type="ECO:0000256" key="8">
    <source>
        <dbReference type="ARBA" id="ARBA00022777"/>
    </source>
</evidence>
<evidence type="ECO:0000256" key="17">
    <source>
        <dbReference type="ARBA" id="ARBA00074601"/>
    </source>
</evidence>
<keyword evidence="13" id="KW-0131">Cell cycle</keyword>
<dbReference type="EMBL" id="OB664846">
    <property type="protein sequence ID" value="CAD7232595.1"/>
    <property type="molecule type" value="Genomic_DNA"/>
</dbReference>
<comment type="similarity">
    <text evidence="14">Belongs to the protein kinase superfamily. Ser/Thr protein kinase family. GCN2 subfamily.</text>
</comment>
<dbReference type="FunFam" id="3.30.200.20:FF:000280">
    <property type="entry name" value="membrane-associated tyrosine- and threonine-specific cdc2-inhibitory kinase"/>
    <property type="match status" value="1"/>
</dbReference>
<dbReference type="PROSITE" id="PS00107">
    <property type="entry name" value="PROTEIN_KINASE_ATP"/>
    <property type="match status" value="1"/>
</dbReference>
<evidence type="ECO:0000256" key="19">
    <source>
        <dbReference type="RuleBase" id="RU000304"/>
    </source>
</evidence>
<evidence type="ECO:0000256" key="3">
    <source>
        <dbReference type="ARBA" id="ARBA00022527"/>
    </source>
</evidence>
<dbReference type="GO" id="GO:0046872">
    <property type="term" value="F:metal ion binding"/>
    <property type="evidence" value="ECO:0007669"/>
    <property type="project" value="UniProtKB-KW"/>
</dbReference>
<evidence type="ECO:0000256" key="1">
    <source>
        <dbReference type="ARBA" id="ARBA00004395"/>
    </source>
</evidence>
<organism evidence="21">
    <name type="scientific">Cyprideis torosa</name>
    <dbReference type="NCBI Taxonomy" id="163714"/>
    <lineage>
        <taxon>Eukaryota</taxon>
        <taxon>Metazoa</taxon>
        <taxon>Ecdysozoa</taxon>
        <taxon>Arthropoda</taxon>
        <taxon>Crustacea</taxon>
        <taxon>Oligostraca</taxon>
        <taxon>Ostracoda</taxon>
        <taxon>Podocopa</taxon>
        <taxon>Podocopida</taxon>
        <taxon>Cytherocopina</taxon>
        <taxon>Cytheroidea</taxon>
        <taxon>Cytherideidae</taxon>
        <taxon>Cyprideis</taxon>
    </lineage>
</organism>
<dbReference type="GO" id="GO:0110031">
    <property type="term" value="P:negative regulation of G2/MI transition of meiotic cell cycle"/>
    <property type="evidence" value="ECO:0007669"/>
    <property type="project" value="TreeGrafter"/>
</dbReference>
<dbReference type="InterPro" id="IPR011009">
    <property type="entry name" value="Kinase-like_dom_sf"/>
</dbReference>
<evidence type="ECO:0000256" key="11">
    <source>
        <dbReference type="ARBA" id="ARBA00023034"/>
    </source>
</evidence>
<keyword evidence="11" id="KW-0333">Golgi apparatus</keyword>
<dbReference type="FunFam" id="1.10.510.10:FF:000315">
    <property type="entry name" value="membrane-associated tyrosine- and threonine-specific cdc2-inhibitory kinase"/>
    <property type="match status" value="1"/>
</dbReference>
<dbReference type="SUPFAM" id="SSF56112">
    <property type="entry name" value="Protein kinase-like (PK-like)"/>
    <property type="match status" value="1"/>
</dbReference>
<dbReference type="SMART" id="SM00220">
    <property type="entry name" value="S_TKc"/>
    <property type="match status" value="1"/>
</dbReference>
<dbReference type="GO" id="GO:0005634">
    <property type="term" value="C:nucleus"/>
    <property type="evidence" value="ECO:0007669"/>
    <property type="project" value="TreeGrafter"/>
</dbReference>
<keyword evidence="5" id="KW-0808">Transferase</keyword>
<evidence type="ECO:0000256" key="5">
    <source>
        <dbReference type="ARBA" id="ARBA00022679"/>
    </source>
</evidence>
<name>A0A7R8WPA5_9CRUS</name>
<dbReference type="PANTHER" id="PTHR11042:SF183">
    <property type="entry name" value="MEMBRANE-ASSOCIATED TYROSINE- AND THREONINE-SPECIFIC CDC2-INHIBITORY KINASE"/>
    <property type="match status" value="1"/>
</dbReference>
<dbReference type="GO" id="GO:0000139">
    <property type="term" value="C:Golgi membrane"/>
    <property type="evidence" value="ECO:0007669"/>
    <property type="project" value="UniProtKB-SubCell"/>
</dbReference>
<evidence type="ECO:0000256" key="6">
    <source>
        <dbReference type="ARBA" id="ARBA00022723"/>
    </source>
</evidence>
<sequence>MDDEGRTPVSNVYLPRKDRAARLRRRRNHAPISISVERRFALSPRSISGSDEPHCISFRDNSSKSLESSFVYDPSNGLTYFDQCFEKKRTLGYGSFGEVAAVRSKEDGKMYAVKISRSPYRSEKDRERRLSEVKRHELLSPHPNCLRFVRAWEEKDLLYIQMELCSTTLENLCLCADGPLPEEDVCNYATDILMGLKHLHDNDLIHLDVKPENILIKDGICKLGDFGLIVDLKEMKGDEDEDWHQGDSAYMAPEVMEDSFSKAADIFSLGVTMLEIALYLELPRDGVYWHDMRHGVLPREVTSLSIELQRVLRLMLHPDPEKRATADELLDMDIFKRRIRLRRRRFLMTRIRNSVIFNLTPSVWYYRLTFFLHFVSYCLPEDIRRAVVTLCEKLMALMSALFWIRRRNRLVTPPLTPVSLNEDARIFTLPHHLETSYIITVGYWGPRLNPRPSMVLRFKAGCIDIPS</sequence>
<gene>
    <name evidence="21" type="ORF">CTOB1V02_LOCUS10428</name>
</gene>
<evidence type="ECO:0000256" key="2">
    <source>
        <dbReference type="ARBA" id="ARBA00012513"/>
    </source>
</evidence>
<dbReference type="Gene3D" id="3.30.200.20">
    <property type="entry name" value="Phosphorylase Kinase, domain 1"/>
    <property type="match status" value="1"/>
</dbReference>
<evidence type="ECO:0000256" key="15">
    <source>
        <dbReference type="ARBA" id="ARBA00047899"/>
    </source>
</evidence>
<keyword evidence="3 19" id="KW-0723">Serine/threonine-protein kinase</keyword>
<dbReference type="InterPro" id="IPR050339">
    <property type="entry name" value="CC_SR_Kinase"/>
</dbReference>
<dbReference type="PROSITE" id="PS50011">
    <property type="entry name" value="PROTEIN_KINASE_DOM"/>
    <property type="match status" value="1"/>
</dbReference>
<keyword evidence="10" id="KW-0460">Magnesium</keyword>
<evidence type="ECO:0000256" key="14">
    <source>
        <dbReference type="ARBA" id="ARBA00037982"/>
    </source>
</evidence>
<keyword evidence="6" id="KW-0479">Metal-binding</keyword>
<dbReference type="GO" id="GO:0005524">
    <property type="term" value="F:ATP binding"/>
    <property type="evidence" value="ECO:0007669"/>
    <property type="project" value="UniProtKB-UniRule"/>
</dbReference>
<keyword evidence="8" id="KW-0418">Kinase</keyword>
<feature type="non-terminal residue" evidence="21">
    <location>
        <position position="1"/>
    </location>
</feature>
<dbReference type="PROSITE" id="PS00108">
    <property type="entry name" value="PROTEIN_KINASE_ST"/>
    <property type="match status" value="1"/>
</dbReference>
<evidence type="ECO:0000256" key="9">
    <source>
        <dbReference type="ARBA" id="ARBA00022840"/>
    </source>
</evidence>
<keyword evidence="7 19" id="KW-0547">Nucleotide-binding</keyword>
<evidence type="ECO:0000256" key="16">
    <source>
        <dbReference type="ARBA" id="ARBA00048679"/>
    </source>
</evidence>
<evidence type="ECO:0000256" key="4">
    <source>
        <dbReference type="ARBA" id="ARBA00022553"/>
    </source>
</evidence>